<dbReference type="Gene3D" id="1.10.790.20">
    <property type="entry name" value="Domain of unknown function DUF1476"/>
    <property type="match status" value="1"/>
</dbReference>
<dbReference type="PIRSF" id="PIRSF031780">
    <property type="entry name" value="UCP031780"/>
    <property type="match status" value="1"/>
</dbReference>
<dbReference type="EMBL" id="FLYE01000044">
    <property type="protein sequence ID" value="SCA57315.1"/>
    <property type="molecule type" value="Genomic_DNA"/>
</dbReference>
<organism evidence="1 2">
    <name type="scientific">Candidatus Terasakiella magnetica</name>
    <dbReference type="NCBI Taxonomy" id="1867952"/>
    <lineage>
        <taxon>Bacteria</taxon>
        <taxon>Pseudomonadati</taxon>
        <taxon>Pseudomonadota</taxon>
        <taxon>Alphaproteobacteria</taxon>
        <taxon>Rhodospirillales</taxon>
        <taxon>Terasakiellaceae</taxon>
        <taxon>Terasakiella</taxon>
    </lineage>
</organism>
<dbReference type="AlphaFoldDB" id="A0A1C3RJ59"/>
<evidence type="ECO:0000313" key="2">
    <source>
        <dbReference type="Proteomes" id="UP000231658"/>
    </source>
</evidence>
<protein>
    <recommendedName>
        <fullName evidence="3">Aldolase</fullName>
    </recommendedName>
</protein>
<dbReference type="Pfam" id="PF07345">
    <property type="entry name" value="ATPaseInh_sub_z"/>
    <property type="match status" value="1"/>
</dbReference>
<gene>
    <name evidence="1" type="ORF">MTBPR1_50071</name>
</gene>
<accession>A0A1C3RJ59</accession>
<dbReference type="RefSeq" id="WP_069189515.1">
    <property type="nucleotide sequence ID" value="NZ_FLYE01000044.1"/>
</dbReference>
<dbReference type="InterPro" id="IPR038293">
    <property type="entry name" value="ATPase_inh_sub_z_sf"/>
</dbReference>
<evidence type="ECO:0008006" key="3">
    <source>
        <dbReference type="Google" id="ProtNLM"/>
    </source>
</evidence>
<name>A0A1C3RJ59_9PROT</name>
<sequence>MSDIARAIKEREQAFEAQYKLDEEQNFKIRARRDRLFGTWVAEKIGLQGEEAESYAVKAAQLDLEAPGDGNLLAKVVADLDEAGKVITNDELLTALTSALSDAQKSFREEYPEPLDGDHRL</sequence>
<proteinExistence type="predicted"/>
<evidence type="ECO:0000313" key="1">
    <source>
        <dbReference type="EMBL" id="SCA57315.1"/>
    </source>
</evidence>
<dbReference type="STRING" id="1867952.MTBPR1_50071"/>
<dbReference type="Proteomes" id="UP000231658">
    <property type="component" value="Unassembled WGS sequence"/>
</dbReference>
<reference evidence="1 2" key="1">
    <citation type="submission" date="2016-07" db="EMBL/GenBank/DDBJ databases">
        <authorList>
            <person name="Lefevre C.T."/>
        </authorList>
    </citation>
    <scope>NUCLEOTIDE SEQUENCE [LARGE SCALE GENOMIC DNA]</scope>
    <source>
        <strain evidence="1">PR1</strain>
    </source>
</reference>
<dbReference type="InterPro" id="IPR009945">
    <property type="entry name" value="ATPase_inh_sub_z"/>
</dbReference>
<keyword evidence="2" id="KW-1185">Reference proteome</keyword>